<evidence type="ECO:0000256" key="3">
    <source>
        <dbReference type="SAM" id="SignalP"/>
    </source>
</evidence>
<dbReference type="AlphaFoldDB" id="A0A7S4MTL6"/>
<dbReference type="CDD" id="cd07207">
    <property type="entry name" value="Pat_ExoU_VipD_like"/>
    <property type="match status" value="1"/>
</dbReference>
<feature type="short sequence motif" description="GXGXXG" evidence="2">
    <location>
        <begin position="74"/>
        <end position="79"/>
    </location>
</feature>
<feature type="short sequence motif" description="DGA/G" evidence="2">
    <location>
        <begin position="248"/>
        <end position="250"/>
    </location>
</feature>
<feature type="active site" description="Proton acceptor" evidence="2">
    <location>
        <position position="248"/>
    </location>
</feature>
<feature type="chain" id="PRO_5031510617" description="PNPLA domain-containing protein" evidence="3">
    <location>
        <begin position="21"/>
        <end position="555"/>
    </location>
</feature>
<dbReference type="InterPro" id="IPR002641">
    <property type="entry name" value="PNPLA_dom"/>
</dbReference>
<name>A0A7S4MTL6_9STRA</name>
<dbReference type="Pfam" id="PF01734">
    <property type="entry name" value="Patatin"/>
    <property type="match status" value="1"/>
</dbReference>
<dbReference type="InterPro" id="IPR052580">
    <property type="entry name" value="Lipid_Hydrolase"/>
</dbReference>
<dbReference type="EMBL" id="HBKQ01024263">
    <property type="protein sequence ID" value="CAE2242326.1"/>
    <property type="molecule type" value="Transcribed_RNA"/>
</dbReference>
<accession>A0A7S4MTL6</accession>
<gene>
    <name evidence="5" type="ORF">OAUR00152_LOCUS16542</name>
</gene>
<dbReference type="SUPFAM" id="SSF52151">
    <property type="entry name" value="FabD/lysophospholipase-like"/>
    <property type="match status" value="1"/>
</dbReference>
<protein>
    <recommendedName>
        <fullName evidence="4">PNPLA domain-containing protein</fullName>
    </recommendedName>
</protein>
<evidence type="ECO:0000256" key="1">
    <source>
        <dbReference type="ARBA" id="ARBA00023098"/>
    </source>
</evidence>
<keyword evidence="2" id="KW-0442">Lipid degradation</keyword>
<evidence type="ECO:0000313" key="5">
    <source>
        <dbReference type="EMBL" id="CAE2242326.1"/>
    </source>
</evidence>
<dbReference type="PANTHER" id="PTHR46394:SF1">
    <property type="entry name" value="PNPLA DOMAIN-CONTAINING PROTEIN"/>
    <property type="match status" value="1"/>
</dbReference>
<comment type="caution">
    <text evidence="2">Lacks conserved residue(s) required for the propagation of feature annotation.</text>
</comment>
<reference evidence="5" key="1">
    <citation type="submission" date="2021-01" db="EMBL/GenBank/DDBJ databases">
        <authorList>
            <person name="Corre E."/>
            <person name="Pelletier E."/>
            <person name="Niang G."/>
            <person name="Scheremetjew M."/>
            <person name="Finn R."/>
            <person name="Kale V."/>
            <person name="Holt S."/>
            <person name="Cochrane G."/>
            <person name="Meng A."/>
            <person name="Brown T."/>
            <person name="Cohen L."/>
        </authorList>
    </citation>
    <scope>NUCLEOTIDE SEQUENCE</scope>
    <source>
        <strain evidence="5">Isolate 1302-5</strain>
    </source>
</reference>
<dbReference type="GO" id="GO:0016787">
    <property type="term" value="F:hydrolase activity"/>
    <property type="evidence" value="ECO:0007669"/>
    <property type="project" value="UniProtKB-UniRule"/>
</dbReference>
<dbReference type="PROSITE" id="PS51635">
    <property type="entry name" value="PNPLA"/>
    <property type="match status" value="1"/>
</dbReference>
<proteinExistence type="predicted"/>
<organism evidence="5">
    <name type="scientific">Odontella aurita</name>
    <dbReference type="NCBI Taxonomy" id="265563"/>
    <lineage>
        <taxon>Eukaryota</taxon>
        <taxon>Sar</taxon>
        <taxon>Stramenopiles</taxon>
        <taxon>Ochrophyta</taxon>
        <taxon>Bacillariophyta</taxon>
        <taxon>Mediophyceae</taxon>
        <taxon>Biddulphiophycidae</taxon>
        <taxon>Eupodiscales</taxon>
        <taxon>Odontellaceae</taxon>
        <taxon>Odontella</taxon>
    </lineage>
</organism>
<keyword evidence="1 2" id="KW-0443">Lipid metabolism</keyword>
<dbReference type="Gene3D" id="3.40.1090.10">
    <property type="entry name" value="Cytosolic phospholipase A2 catalytic domain"/>
    <property type="match status" value="2"/>
</dbReference>
<dbReference type="PANTHER" id="PTHR46394">
    <property type="entry name" value="ANNEXIN"/>
    <property type="match status" value="1"/>
</dbReference>
<dbReference type="InterPro" id="IPR016035">
    <property type="entry name" value="Acyl_Trfase/lysoPLipase"/>
</dbReference>
<keyword evidence="2" id="KW-0378">Hydrolase</keyword>
<feature type="signal peptide" evidence="3">
    <location>
        <begin position="1"/>
        <end position="20"/>
    </location>
</feature>
<dbReference type="GO" id="GO:0016042">
    <property type="term" value="P:lipid catabolic process"/>
    <property type="evidence" value="ECO:0007669"/>
    <property type="project" value="UniProtKB-UniRule"/>
</dbReference>
<feature type="active site" description="Nucleophile" evidence="2">
    <location>
        <position position="105"/>
    </location>
</feature>
<evidence type="ECO:0000256" key="2">
    <source>
        <dbReference type="PROSITE-ProRule" id="PRU01161"/>
    </source>
</evidence>
<keyword evidence="3" id="KW-0732">Signal</keyword>
<evidence type="ECO:0000259" key="4">
    <source>
        <dbReference type="PROSITE" id="PS51635"/>
    </source>
</evidence>
<feature type="domain" description="PNPLA" evidence="4">
    <location>
        <begin position="70"/>
        <end position="261"/>
    </location>
</feature>
<sequence>MARFFQLTLAAALTSPQALAFMTPYPTSRKKTKTASSKLVKSNSSLSATISVEPEKPLEGTHPKYPVENIVFQGGGAKGMIYTGCVGALDELGVRPYLKRFAATSAGCAPALFLSIGLNAEQFKKEMDSLDLTSFNDGAKNVPIGKNVVLGYNAFKNLGMHPATVPLDFFGDILERYTGNKDITFLEIYQRYGTELCITVSNVSRMQSEYCHVNTTPDMPVRRAMRASISLPFLFEPIELFEGEKYVDGALFANFPLKAFDGWYLSTSKEDSFFAKVREINPLVCDENTPRYEVVRAMKDGLFTSFQEPCQATVGFRIADDQSPDHAAYATFLQDLEKRISTAPDTSQKDGADNEIEFPQTKLAQAYLKKKEKELKLIENAETFENAYVEMCSWFIQNSDSLSGDSNHPRSVDTISTIKQINSNPPKDSFTPELFGMASWDEVICSMDFGDTGYITRSDIGRFWGKWGVRSAYLKNRTLKEISSLGGLGGEIFSSIINIGEEILLRDPDNAKRTCTLDSKYVGLFNFELDQADKDFLFDLGKRDTLKWLQKKYDA</sequence>